<name>B4FKQ9_MAIZE</name>
<dbReference type="AlphaFoldDB" id="B4FKQ9"/>
<organism evidence="1">
    <name type="scientific">Zea mays</name>
    <name type="common">Maize</name>
    <dbReference type="NCBI Taxonomy" id="4577"/>
    <lineage>
        <taxon>Eukaryota</taxon>
        <taxon>Viridiplantae</taxon>
        <taxon>Streptophyta</taxon>
        <taxon>Embryophyta</taxon>
        <taxon>Tracheophyta</taxon>
        <taxon>Spermatophyta</taxon>
        <taxon>Magnoliopsida</taxon>
        <taxon>Liliopsida</taxon>
        <taxon>Poales</taxon>
        <taxon>Poaceae</taxon>
        <taxon>PACMAD clade</taxon>
        <taxon>Panicoideae</taxon>
        <taxon>Andropogonodae</taxon>
        <taxon>Andropogoneae</taxon>
        <taxon>Tripsacinae</taxon>
        <taxon>Zea</taxon>
    </lineage>
</organism>
<sequence length="55" mass="6312">MVSALLERAMRLLPLTYPVSWSHRFLPPNTEVVVSRGLLCMFNKSLIIQVWGKVI</sequence>
<reference evidence="1" key="1">
    <citation type="journal article" date="2009" name="PLoS Genet.">
        <title>Sequencing, mapping, and analysis of 27,455 maize full-length cDNAs.</title>
        <authorList>
            <person name="Soderlund C."/>
            <person name="Descour A."/>
            <person name="Kudrna D."/>
            <person name="Bomhoff M."/>
            <person name="Boyd L."/>
            <person name="Currie J."/>
            <person name="Angelova A."/>
            <person name="Collura K."/>
            <person name="Wissotski M."/>
            <person name="Ashley E."/>
            <person name="Morrow D."/>
            <person name="Fernandes J."/>
            <person name="Walbot V."/>
            <person name="Yu Y."/>
        </authorList>
    </citation>
    <scope>NUCLEOTIDE SEQUENCE</scope>
    <source>
        <strain evidence="1">B73</strain>
    </source>
</reference>
<protein>
    <submittedName>
        <fullName evidence="1">Uncharacterized protein</fullName>
    </submittedName>
</protein>
<dbReference type="EMBL" id="BT037697">
    <property type="protein sequence ID" value="ACF82702.1"/>
    <property type="molecule type" value="mRNA"/>
</dbReference>
<accession>B4FKQ9</accession>
<proteinExistence type="evidence at transcript level"/>
<evidence type="ECO:0000313" key="1">
    <source>
        <dbReference type="EMBL" id="ACF82702.1"/>
    </source>
</evidence>